<gene>
    <name evidence="1" type="ORF">SAMN04488528_100948</name>
</gene>
<dbReference type="STRING" id="84698.SAMN04488528_100948"/>
<evidence type="ECO:0000313" key="2">
    <source>
        <dbReference type="Proteomes" id="UP000198619"/>
    </source>
</evidence>
<dbReference type="Proteomes" id="UP000198619">
    <property type="component" value="Unassembled WGS sequence"/>
</dbReference>
<sequence length="74" mass="8796">MINSEWIAKLFICYFYLEHKSLHACHIVVRFVDSKMCSVIINCLQQDNNFKGVTVYGYNIYIKSYSNCYSRRVN</sequence>
<reference evidence="1 2" key="1">
    <citation type="submission" date="2016-10" db="EMBL/GenBank/DDBJ databases">
        <authorList>
            <person name="de Groot N.N."/>
        </authorList>
    </citation>
    <scope>NUCLEOTIDE SEQUENCE [LARGE SCALE GENOMIC DNA]</scope>
    <source>
        <strain evidence="1 2">DSM 12271</strain>
    </source>
</reference>
<keyword evidence="2" id="KW-1185">Reference proteome</keyword>
<accession>A0A1I0XR71</accession>
<dbReference type="EMBL" id="FOKI01000009">
    <property type="protein sequence ID" value="SFB02698.1"/>
    <property type="molecule type" value="Genomic_DNA"/>
</dbReference>
<evidence type="ECO:0000313" key="1">
    <source>
        <dbReference type="EMBL" id="SFB02698.1"/>
    </source>
</evidence>
<proteinExistence type="predicted"/>
<name>A0A1I0XR71_9CLOT</name>
<organism evidence="1 2">
    <name type="scientific">Clostridium frigidicarnis</name>
    <dbReference type="NCBI Taxonomy" id="84698"/>
    <lineage>
        <taxon>Bacteria</taxon>
        <taxon>Bacillati</taxon>
        <taxon>Bacillota</taxon>
        <taxon>Clostridia</taxon>
        <taxon>Eubacteriales</taxon>
        <taxon>Clostridiaceae</taxon>
        <taxon>Clostridium</taxon>
    </lineage>
</organism>
<dbReference type="AlphaFoldDB" id="A0A1I0XR71"/>
<protein>
    <submittedName>
        <fullName evidence="1">Uncharacterized protein</fullName>
    </submittedName>
</protein>